<evidence type="ECO:0000313" key="2">
    <source>
        <dbReference type="WBParaSite" id="JU765_v2.g5880.t1"/>
    </source>
</evidence>
<name>A0AC34REG4_9BILA</name>
<organism evidence="1 2">
    <name type="scientific">Panagrolaimus sp. JU765</name>
    <dbReference type="NCBI Taxonomy" id="591449"/>
    <lineage>
        <taxon>Eukaryota</taxon>
        <taxon>Metazoa</taxon>
        <taxon>Ecdysozoa</taxon>
        <taxon>Nematoda</taxon>
        <taxon>Chromadorea</taxon>
        <taxon>Rhabditida</taxon>
        <taxon>Tylenchina</taxon>
        <taxon>Panagrolaimomorpha</taxon>
        <taxon>Panagrolaimoidea</taxon>
        <taxon>Panagrolaimidae</taxon>
        <taxon>Panagrolaimus</taxon>
    </lineage>
</organism>
<sequence length="802" mass="89970">MVANLSFYFSILTKLIENNPDCSLKPFCDPEELIEFEKELLSGNTNSDVSLNDIEKTTMNSDNTTGVLRQNANTQSVHYSSNLNGNAGSDDLSGLPPPPFQLQGRVTEATIRCRPQVPPKPQIDLVRYSMANVNKEDDLDAILSELFDLQAQLNSEEGSNNLLLGLPTLPVSNSQNSQLNLSQKPKTESNHSLLRTSPDEHLPPRVNTDFCASPDVDSAFGDSSSTECSSGDMNRYRHSEISSSDSYRGSLNTPSPSHQNSPKSVCASSAASNSSSNGGLQNLSPADEKAQKIKEALEKMKEAKIKKIYVKIFLEDGNVKGLLIDERWTVLETMKKLAEKLEITLTPEHSIVEEYPDLHIKRIYEDHEYVIENIEDWLADSKNKLHFVRRLDKYDFIHRPQHYLLSEKSDFDLPPEESSEWNPKLKERLLKKFVESSQVPELDGHLYLKQDGKKSWKKFYFVLRSSGLYYCPKSKYRGTKDLQCLMNIYNNQIYTCTDWKKKYKAPTMYGFAIKHPKIQVKTSKYIKYVCTDDEKSYMKWLTALRLTRNGCSVLYENYLKSIKSTAPISSPIRVDVPKITDFPVNIRSGSANTTTSTPRSPARISLASRTTTSSDHCSTSGLAFEQDDCGTIKRMPCDLMDSSANGMQKMAFANNAVAQTYMLRHASANQSVTKLPPPQNSVEDDSDEEHFPPPPEVVVQRTPTPQQAQMYSNRSSFASPVPPVQRVTPMIMQKPQPQVIHAQPQNSVQQMAANGTPNNRKAPPPPPKRSETTCLVTVAPNGDLYSELQKATAIRKTRIEGN</sequence>
<reference evidence="2" key="1">
    <citation type="submission" date="2022-11" db="UniProtKB">
        <authorList>
            <consortium name="WormBaseParasite"/>
        </authorList>
    </citation>
    <scope>IDENTIFICATION</scope>
</reference>
<protein>
    <submittedName>
        <fullName evidence="2">Uncharacterized protein</fullName>
    </submittedName>
</protein>
<evidence type="ECO:0000313" key="1">
    <source>
        <dbReference type="Proteomes" id="UP000887576"/>
    </source>
</evidence>
<dbReference type="Proteomes" id="UP000887576">
    <property type="component" value="Unplaced"/>
</dbReference>
<proteinExistence type="predicted"/>
<accession>A0AC34REG4</accession>
<dbReference type="WBParaSite" id="JU765_v2.g5880.t1">
    <property type="protein sequence ID" value="JU765_v2.g5880.t1"/>
    <property type="gene ID" value="JU765_v2.g5880"/>
</dbReference>